<feature type="transmembrane region" description="Helical" evidence="1">
    <location>
        <begin position="32"/>
        <end position="54"/>
    </location>
</feature>
<dbReference type="EMBL" id="QGKX02000095">
    <property type="protein sequence ID" value="KAF3575027.1"/>
    <property type="molecule type" value="Genomic_DNA"/>
</dbReference>
<sequence>MFSRCVMSQFVRFLSGLSISSVVILRCTRSRCVDIGVMLGFVCQFLAVLIVLEMCQFKQLAWNLGAIYIRVVPVMCGGVELFRDSSEMELSLCDVILGTDWLS</sequence>
<dbReference type="AlphaFoldDB" id="A0A8S9RSS7"/>
<keyword evidence="1" id="KW-0812">Transmembrane</keyword>
<evidence type="ECO:0000313" key="2">
    <source>
        <dbReference type="EMBL" id="KAF3575027.1"/>
    </source>
</evidence>
<name>A0A8S9RSS7_BRACR</name>
<reference evidence="2" key="1">
    <citation type="submission" date="2019-12" db="EMBL/GenBank/DDBJ databases">
        <title>Genome sequencing and annotation of Brassica cretica.</title>
        <authorList>
            <person name="Studholme D.J."/>
            <person name="Sarris P."/>
        </authorList>
    </citation>
    <scope>NUCLEOTIDE SEQUENCE</scope>
    <source>
        <strain evidence="2">PFS-109/04</strain>
        <tissue evidence="2">Leaf</tissue>
    </source>
</reference>
<keyword evidence="1" id="KW-1133">Transmembrane helix</keyword>
<evidence type="ECO:0000256" key="1">
    <source>
        <dbReference type="SAM" id="Phobius"/>
    </source>
</evidence>
<comment type="caution">
    <text evidence="2">The sequence shown here is derived from an EMBL/GenBank/DDBJ whole genome shotgun (WGS) entry which is preliminary data.</text>
</comment>
<organism evidence="2 3">
    <name type="scientific">Brassica cretica</name>
    <name type="common">Mustard</name>
    <dbReference type="NCBI Taxonomy" id="69181"/>
    <lineage>
        <taxon>Eukaryota</taxon>
        <taxon>Viridiplantae</taxon>
        <taxon>Streptophyta</taxon>
        <taxon>Embryophyta</taxon>
        <taxon>Tracheophyta</taxon>
        <taxon>Spermatophyta</taxon>
        <taxon>Magnoliopsida</taxon>
        <taxon>eudicotyledons</taxon>
        <taxon>Gunneridae</taxon>
        <taxon>Pentapetalae</taxon>
        <taxon>rosids</taxon>
        <taxon>malvids</taxon>
        <taxon>Brassicales</taxon>
        <taxon>Brassicaceae</taxon>
        <taxon>Brassiceae</taxon>
        <taxon>Brassica</taxon>
    </lineage>
</organism>
<proteinExistence type="predicted"/>
<protein>
    <submittedName>
        <fullName evidence="2">Uncharacterized protein</fullName>
    </submittedName>
</protein>
<keyword evidence="1" id="KW-0472">Membrane</keyword>
<accession>A0A8S9RSS7</accession>
<gene>
    <name evidence="2" type="ORF">F2Q69_00059593</name>
</gene>
<dbReference type="Proteomes" id="UP000712600">
    <property type="component" value="Unassembled WGS sequence"/>
</dbReference>
<evidence type="ECO:0000313" key="3">
    <source>
        <dbReference type="Proteomes" id="UP000712600"/>
    </source>
</evidence>